<organism evidence="2 3">
    <name type="scientific">Ziziphus jujuba</name>
    <name type="common">Chinese jujube</name>
    <name type="synonym">Ziziphus sativa</name>
    <dbReference type="NCBI Taxonomy" id="326968"/>
    <lineage>
        <taxon>Eukaryota</taxon>
        <taxon>Viridiplantae</taxon>
        <taxon>Streptophyta</taxon>
        <taxon>Embryophyta</taxon>
        <taxon>Tracheophyta</taxon>
        <taxon>Spermatophyta</taxon>
        <taxon>Magnoliopsida</taxon>
        <taxon>eudicotyledons</taxon>
        <taxon>Gunneridae</taxon>
        <taxon>Pentapetalae</taxon>
        <taxon>rosids</taxon>
        <taxon>fabids</taxon>
        <taxon>Rosales</taxon>
        <taxon>Rhamnaceae</taxon>
        <taxon>Paliureae</taxon>
        <taxon>Ziziphus</taxon>
    </lineage>
</organism>
<dbReference type="PANTHER" id="PTHR34658:SF5">
    <property type="entry name" value="PROTEIN, PUTATIVE-RELATED"/>
    <property type="match status" value="1"/>
</dbReference>
<accession>A0A6P3Z9G8</accession>
<dbReference type="GeneID" id="107411120"/>
<feature type="transmembrane region" description="Helical" evidence="1">
    <location>
        <begin position="85"/>
        <end position="103"/>
    </location>
</feature>
<name>A0A6P3Z9G8_ZIZJJ</name>
<sequence>MSLTLFRSILQRPLLLYAAMWTVILTVTVAVASFAPEIAFLTAISPSSQFSKSCNAEGFVRIPLNDPREAMCFPAHMVKRSNLDFFVPTVFAALVVACSACVVRSMGFWEAERG</sequence>
<dbReference type="AlphaFoldDB" id="A0A6P3Z9G8"/>
<protein>
    <submittedName>
        <fullName evidence="3">Uncharacterized protein LOC107411120</fullName>
    </submittedName>
</protein>
<keyword evidence="1" id="KW-0472">Membrane</keyword>
<dbReference type="KEGG" id="zju:107411120"/>
<keyword evidence="1" id="KW-1133">Transmembrane helix</keyword>
<reference evidence="3" key="1">
    <citation type="submission" date="2025-08" db="UniProtKB">
        <authorList>
            <consortium name="RefSeq"/>
        </authorList>
    </citation>
    <scope>IDENTIFICATION</scope>
    <source>
        <tissue evidence="3">Seedling</tissue>
    </source>
</reference>
<dbReference type="RefSeq" id="XP_015874133.1">
    <property type="nucleotide sequence ID" value="XM_016018647.4"/>
</dbReference>
<keyword evidence="1" id="KW-0812">Transmembrane</keyword>
<keyword evidence="2" id="KW-1185">Reference proteome</keyword>
<dbReference type="Proteomes" id="UP001652623">
    <property type="component" value="Chromosome 10"/>
</dbReference>
<evidence type="ECO:0000256" key="1">
    <source>
        <dbReference type="SAM" id="Phobius"/>
    </source>
</evidence>
<evidence type="ECO:0000313" key="2">
    <source>
        <dbReference type="Proteomes" id="UP001652623"/>
    </source>
</evidence>
<evidence type="ECO:0000313" key="3">
    <source>
        <dbReference type="RefSeq" id="XP_015874133.1"/>
    </source>
</evidence>
<feature type="transmembrane region" description="Helical" evidence="1">
    <location>
        <begin position="14"/>
        <end position="35"/>
    </location>
</feature>
<proteinExistence type="predicted"/>
<dbReference type="InParanoid" id="A0A6P3Z9G8"/>
<dbReference type="PANTHER" id="PTHR34658">
    <property type="entry name" value="OS01G0151800 PROTEIN"/>
    <property type="match status" value="1"/>
</dbReference>
<gene>
    <name evidence="3" type="primary">LOC107411120</name>
</gene>